<dbReference type="AlphaFoldDB" id="A0A0A1WNM7"/>
<dbReference type="GO" id="GO:0005524">
    <property type="term" value="F:ATP binding"/>
    <property type="evidence" value="ECO:0007669"/>
    <property type="project" value="UniProtKB-KW"/>
</dbReference>
<reference evidence="1" key="2">
    <citation type="journal article" date="2015" name="Gigascience">
        <title>Reconstructing a comprehensive transcriptome assembly of a white-pupal translocated strain of the pest fruit fly Bactrocera cucurbitae.</title>
        <authorList>
            <person name="Sim S.B."/>
            <person name="Calla B."/>
            <person name="Hall B."/>
            <person name="DeRego T."/>
            <person name="Geib S.M."/>
        </authorList>
    </citation>
    <scope>NUCLEOTIDE SEQUENCE</scope>
</reference>
<name>A0A0A1WNM7_ZEUCU</name>
<keyword evidence="1" id="KW-0547">Nucleotide-binding</keyword>
<keyword evidence="1" id="KW-0067">ATP-binding</keyword>
<feature type="non-terminal residue" evidence="1">
    <location>
        <position position="1"/>
    </location>
</feature>
<reference evidence="1" key="1">
    <citation type="submission" date="2014-11" db="EMBL/GenBank/DDBJ databases">
        <authorList>
            <person name="Geib S."/>
        </authorList>
    </citation>
    <scope>NUCLEOTIDE SEQUENCE</scope>
</reference>
<proteinExistence type="predicted"/>
<evidence type="ECO:0000313" key="1">
    <source>
        <dbReference type="EMBL" id="JAD00654.1"/>
    </source>
</evidence>
<accession>A0A0A1WNM7</accession>
<dbReference type="EMBL" id="GBXI01013638">
    <property type="protein sequence ID" value="JAD00654.1"/>
    <property type="molecule type" value="Transcribed_RNA"/>
</dbReference>
<protein>
    <submittedName>
        <fullName evidence="1">Uncharacterized ABC transporter ATP-binding protein sll0182</fullName>
    </submittedName>
</protein>
<gene>
    <name evidence="1" type="primary">sll0182</name>
    <name evidence="1" type="ORF">g.11395</name>
</gene>
<sequence>CHLAVLEAKQFRRVRKYFKPISAMIWKTKFFIQCCICVLTVRPIYAATGASESVLSTISLSTEEVRSQTEYISSNGSSEPNKLDFYEILKTPTSTAEFEESTAELERQRRSLLSPLGSYYGGAGIYRVYGGGYYSYPRYYYSYPRRYKTNRKRYPFYRKHYIYG</sequence>
<organism evidence="1">
    <name type="scientific">Zeugodacus cucurbitae</name>
    <name type="common">Melon fruit fly</name>
    <name type="synonym">Bactrocera cucurbitae</name>
    <dbReference type="NCBI Taxonomy" id="28588"/>
    <lineage>
        <taxon>Eukaryota</taxon>
        <taxon>Metazoa</taxon>
        <taxon>Ecdysozoa</taxon>
        <taxon>Arthropoda</taxon>
        <taxon>Hexapoda</taxon>
        <taxon>Insecta</taxon>
        <taxon>Pterygota</taxon>
        <taxon>Neoptera</taxon>
        <taxon>Endopterygota</taxon>
        <taxon>Diptera</taxon>
        <taxon>Brachycera</taxon>
        <taxon>Muscomorpha</taxon>
        <taxon>Tephritoidea</taxon>
        <taxon>Tephritidae</taxon>
        <taxon>Zeugodacus</taxon>
        <taxon>Zeugodacus</taxon>
    </lineage>
</organism>